<feature type="transmembrane region" description="Helical" evidence="1">
    <location>
        <begin position="233"/>
        <end position="254"/>
    </location>
</feature>
<keyword evidence="3" id="KW-1185">Reference proteome</keyword>
<dbReference type="AlphaFoldDB" id="F4XW77"/>
<evidence type="ECO:0000313" key="2">
    <source>
        <dbReference type="EMBL" id="EGJ31062.1"/>
    </source>
</evidence>
<dbReference type="SUPFAM" id="SSF141571">
    <property type="entry name" value="Pentapeptide repeat-like"/>
    <property type="match status" value="1"/>
</dbReference>
<keyword evidence="1" id="KW-0812">Transmembrane</keyword>
<dbReference type="RefSeq" id="WP_008187519.1">
    <property type="nucleotide sequence ID" value="NZ_GL890942.1"/>
</dbReference>
<evidence type="ECO:0008006" key="4">
    <source>
        <dbReference type="Google" id="ProtNLM"/>
    </source>
</evidence>
<accession>F4XW77</accession>
<dbReference type="Proteomes" id="UP000003959">
    <property type="component" value="Unassembled WGS sequence"/>
</dbReference>
<dbReference type="Pfam" id="PF00805">
    <property type="entry name" value="Pentapeptide"/>
    <property type="match status" value="1"/>
</dbReference>
<feature type="transmembrane region" description="Helical" evidence="1">
    <location>
        <begin position="204"/>
        <end position="221"/>
    </location>
</feature>
<dbReference type="eggNOG" id="COG1357">
    <property type="taxonomic scope" value="Bacteria"/>
</dbReference>
<gene>
    <name evidence="2" type="ORF">LYNGBM3L_42820</name>
</gene>
<dbReference type="OrthoDB" id="457820at2"/>
<protein>
    <recommendedName>
        <fullName evidence="4">Low-complexity protein</fullName>
    </recommendedName>
</protein>
<proteinExistence type="predicted"/>
<evidence type="ECO:0000313" key="3">
    <source>
        <dbReference type="Proteomes" id="UP000003959"/>
    </source>
</evidence>
<feature type="transmembrane region" description="Helical" evidence="1">
    <location>
        <begin position="46"/>
        <end position="71"/>
    </location>
</feature>
<dbReference type="Gene3D" id="2.160.20.80">
    <property type="entry name" value="E3 ubiquitin-protein ligase SopA"/>
    <property type="match status" value="1"/>
</dbReference>
<name>F4XW77_9CYAN</name>
<reference evidence="3" key="1">
    <citation type="journal article" date="2011" name="Proc. Natl. Acad. Sci. U.S.A.">
        <title>Genomic insights into the physiology and ecology of the marine filamentous cyanobacterium Lyngbya majuscula.</title>
        <authorList>
            <person name="Jones A.C."/>
            <person name="Monroe E.A."/>
            <person name="Podell S."/>
            <person name="Hess W.R."/>
            <person name="Klages S."/>
            <person name="Esquenazi E."/>
            <person name="Niessen S."/>
            <person name="Hoover H."/>
            <person name="Rothmann M."/>
            <person name="Lasken R.S."/>
            <person name="Yates J.R.III."/>
            <person name="Reinhardt R."/>
            <person name="Kube M."/>
            <person name="Burkart M.D."/>
            <person name="Allen E.E."/>
            <person name="Dorrestein P.C."/>
            <person name="Gerwick W.H."/>
            <person name="Gerwick L."/>
        </authorList>
    </citation>
    <scope>NUCLEOTIDE SEQUENCE [LARGE SCALE GENOMIC DNA]</scope>
    <source>
        <strain evidence="3">3L</strain>
    </source>
</reference>
<sequence>MSFKRKNLSGANFSGADIRGTNFTQAKLKGTNFSKVKTGLQLHWKLILIGFSLVLSAIAAFGSAFSGIIAVDFLVFTVKSNEYTVGASLISLVLVGVFLIVTHFQNLVWALGVSAVVGATTIAITAVLDMINGIIAGAVAGVFTAVTIALSFVLAISLNLIIILTKPTAAVLTLVTYMAGTVAGCKVGLDVNTAQPIVQPKDSYIAVSVYLALVGTLLGGYNTRLALSEDNRFVLFVRLLLPLLLSEAPASWVLI</sequence>
<feature type="transmembrane region" description="Helical" evidence="1">
    <location>
        <begin position="83"/>
        <end position="101"/>
    </location>
</feature>
<feature type="transmembrane region" description="Helical" evidence="1">
    <location>
        <begin position="134"/>
        <end position="162"/>
    </location>
</feature>
<dbReference type="HOGENOM" id="CLU_1089119_0_0_3"/>
<dbReference type="EMBL" id="GL890942">
    <property type="protein sequence ID" value="EGJ31062.1"/>
    <property type="molecule type" value="Genomic_DNA"/>
</dbReference>
<feature type="transmembrane region" description="Helical" evidence="1">
    <location>
        <begin position="169"/>
        <end position="189"/>
    </location>
</feature>
<keyword evidence="1" id="KW-1133">Transmembrane helix</keyword>
<evidence type="ECO:0000256" key="1">
    <source>
        <dbReference type="SAM" id="Phobius"/>
    </source>
</evidence>
<keyword evidence="1" id="KW-0472">Membrane</keyword>
<dbReference type="InterPro" id="IPR001646">
    <property type="entry name" value="5peptide_repeat"/>
</dbReference>
<feature type="transmembrane region" description="Helical" evidence="1">
    <location>
        <begin position="108"/>
        <end position="128"/>
    </location>
</feature>
<organism evidence="2 3">
    <name type="scientific">Moorena producens 3L</name>
    <dbReference type="NCBI Taxonomy" id="489825"/>
    <lineage>
        <taxon>Bacteria</taxon>
        <taxon>Bacillati</taxon>
        <taxon>Cyanobacteriota</taxon>
        <taxon>Cyanophyceae</taxon>
        <taxon>Coleofasciculales</taxon>
        <taxon>Coleofasciculaceae</taxon>
        <taxon>Moorena</taxon>
    </lineage>
</organism>